<dbReference type="NCBIfam" id="TIGR02227">
    <property type="entry name" value="sigpep_I_bact"/>
    <property type="match status" value="1"/>
</dbReference>
<dbReference type="SUPFAM" id="SSF51306">
    <property type="entry name" value="LexA/Signal peptidase"/>
    <property type="match status" value="1"/>
</dbReference>
<dbReference type="EC" id="3.4.21.89" evidence="4 6"/>
<name>A0ABY4MY70_9MICO</name>
<evidence type="ECO:0000256" key="6">
    <source>
        <dbReference type="RuleBase" id="RU362042"/>
    </source>
</evidence>
<evidence type="ECO:0000256" key="4">
    <source>
        <dbReference type="ARBA" id="ARBA00013208"/>
    </source>
</evidence>
<comment type="similarity">
    <text evidence="3 6">Belongs to the peptidase S26 family.</text>
</comment>
<feature type="domain" description="Peptidase S26" evidence="7">
    <location>
        <begin position="64"/>
        <end position="259"/>
    </location>
</feature>
<dbReference type="InterPro" id="IPR019533">
    <property type="entry name" value="Peptidase_S26"/>
</dbReference>
<dbReference type="PANTHER" id="PTHR43390">
    <property type="entry name" value="SIGNAL PEPTIDASE I"/>
    <property type="match status" value="1"/>
</dbReference>
<protein>
    <recommendedName>
        <fullName evidence="4 6">Signal peptidase I</fullName>
        <ecNumber evidence="4 6">3.4.21.89</ecNumber>
    </recommendedName>
</protein>
<evidence type="ECO:0000256" key="2">
    <source>
        <dbReference type="ARBA" id="ARBA00004401"/>
    </source>
</evidence>
<dbReference type="InterPro" id="IPR000223">
    <property type="entry name" value="Pept_S26A_signal_pept_1"/>
</dbReference>
<dbReference type="InterPro" id="IPR019758">
    <property type="entry name" value="Pept_S26A_signal_pept_1_CS"/>
</dbReference>
<dbReference type="CDD" id="cd06530">
    <property type="entry name" value="S26_SPase_I"/>
    <property type="match status" value="1"/>
</dbReference>
<organism evidence="8">
    <name type="scientific">Gulosibacter sediminis</name>
    <dbReference type="NCBI Taxonomy" id="1729695"/>
    <lineage>
        <taxon>Bacteria</taxon>
        <taxon>Bacillati</taxon>
        <taxon>Actinomycetota</taxon>
        <taxon>Actinomycetes</taxon>
        <taxon>Micrococcales</taxon>
        <taxon>Microbacteriaceae</taxon>
        <taxon>Gulosibacter</taxon>
    </lineage>
</organism>
<dbReference type="PRINTS" id="PR00727">
    <property type="entry name" value="LEADERPTASE"/>
</dbReference>
<evidence type="ECO:0000256" key="3">
    <source>
        <dbReference type="ARBA" id="ARBA00009370"/>
    </source>
</evidence>
<evidence type="ECO:0000256" key="1">
    <source>
        <dbReference type="ARBA" id="ARBA00000677"/>
    </source>
</evidence>
<sequence>MRDDAEYQLPKLSGNAGADGQDDALVYEVFRHAHAPRHRLRDDIAVDDRGNVVARGATLGMFIRDVVVIVAIALVVSIVVKTFFLKPFYIPSASMHETLIEQDRVLVNQLVPDLVPLNRGDVIVFEDPGGWLPEQPTIEKAPLQAFADGTLELIGLKAEETNSHLIKRVIGLPGDHVECCNAYGQIMINDVPISEPYVDLGDNTAASGTEFDVTVPADAVWVMGDNRYNSADSRAHQDTPTGGFVPYENIVGRAFMINWPFDRLRFLSNYSEVFAGIPTRQP</sequence>
<dbReference type="InterPro" id="IPR036286">
    <property type="entry name" value="LexA/Signal_pep-like_sf"/>
</dbReference>
<keyword evidence="5 6" id="KW-0378">Hydrolase</keyword>
<dbReference type="Pfam" id="PF10502">
    <property type="entry name" value="Peptidase_S26"/>
    <property type="match status" value="1"/>
</dbReference>
<proteinExistence type="inferred from homology"/>
<comment type="subcellular location">
    <subcellularLocation>
        <location evidence="2">Cell membrane</location>
        <topology evidence="2">Single-pass type II membrane protein</topology>
    </subcellularLocation>
    <subcellularLocation>
        <location evidence="6">Membrane</location>
        <topology evidence="6">Single-pass type II membrane protein</topology>
    </subcellularLocation>
</comment>
<keyword evidence="6" id="KW-1133">Transmembrane helix</keyword>
<dbReference type="PROSITE" id="PS00761">
    <property type="entry name" value="SPASE_I_3"/>
    <property type="match status" value="1"/>
</dbReference>
<feature type="transmembrane region" description="Helical" evidence="6">
    <location>
        <begin position="66"/>
        <end position="85"/>
    </location>
</feature>
<gene>
    <name evidence="8" type="primary">lepB</name>
    <name evidence="8" type="ORF">M3M28_02695</name>
</gene>
<comment type="catalytic activity">
    <reaction evidence="1 6">
        <text>Cleavage of hydrophobic, N-terminal signal or leader sequences from secreted and periplasmic proteins.</text>
        <dbReference type="EC" id="3.4.21.89"/>
    </reaction>
</comment>
<evidence type="ECO:0000259" key="7">
    <source>
        <dbReference type="Pfam" id="PF10502"/>
    </source>
</evidence>
<dbReference type="PANTHER" id="PTHR43390:SF1">
    <property type="entry name" value="CHLOROPLAST PROCESSING PEPTIDASE"/>
    <property type="match status" value="1"/>
</dbReference>
<keyword evidence="6" id="KW-0472">Membrane</keyword>
<evidence type="ECO:0000256" key="5">
    <source>
        <dbReference type="ARBA" id="ARBA00022801"/>
    </source>
</evidence>
<keyword evidence="6" id="KW-0812">Transmembrane</keyword>
<dbReference type="Gene3D" id="2.10.109.10">
    <property type="entry name" value="Umud Fragment, subunit A"/>
    <property type="match status" value="1"/>
</dbReference>
<accession>A0ABY4MY70</accession>
<keyword evidence="6" id="KW-0645">Protease</keyword>
<reference evidence="8" key="1">
    <citation type="submission" date="2022-05" db="EMBL/GenBank/DDBJ databases">
        <title>Complete genome sequence of toluene-degrading Gulosibacter sediminis strain ACHW.36C.</title>
        <authorList>
            <person name="Wai A.C."/>
            <person name="Lai G.K."/>
            <person name="Griffin S.D."/>
            <person name="Leung F.C."/>
        </authorList>
    </citation>
    <scope>NUCLEOTIDE SEQUENCE [LARGE SCALE GENOMIC DNA]</scope>
    <source>
        <strain evidence="8">ACHW.36C</strain>
    </source>
</reference>
<dbReference type="EMBL" id="CP097160">
    <property type="protein sequence ID" value="UQN15393.1"/>
    <property type="molecule type" value="Genomic_DNA"/>
</dbReference>
<dbReference type="GO" id="GO:0009003">
    <property type="term" value="F:signal peptidase activity"/>
    <property type="evidence" value="ECO:0007669"/>
    <property type="project" value="UniProtKB-EC"/>
</dbReference>
<evidence type="ECO:0000313" key="8">
    <source>
        <dbReference type="EMBL" id="UQN15393.1"/>
    </source>
</evidence>